<proteinExistence type="predicted"/>
<sequence>MKSLEQITVPKPVSQVCDIFGLTVEQLVQQFLNHVDLGLYFSNPFDPDRWANLFTITCVLENLEDEKYLERYAGFVNRITEAVLSGPKKDALDKVYNIVDEWHKAVLENRIHELMKNGGDEGSEGLPYD</sequence>
<dbReference type="EMBL" id="LR590484">
    <property type="protein sequence ID" value="VTR29191.1"/>
    <property type="molecule type" value="Genomic_DNA"/>
</dbReference>
<dbReference type="GeneID" id="78461186"/>
<dbReference type="STRING" id="1123265.GCA_000686625_03239"/>
<dbReference type="EMBL" id="JBEOQB010000002">
    <property type="protein sequence ID" value="MEZ0452023.1"/>
    <property type="molecule type" value="Genomic_DNA"/>
</dbReference>
<keyword evidence="4" id="KW-1185">Reference proteome</keyword>
<accession>A0A4U9UIM3</accession>
<dbReference type="RefSeq" id="WP_028070022.1">
    <property type="nucleotide sequence ID" value="NZ_CP162525.1"/>
</dbReference>
<evidence type="ECO:0000313" key="1">
    <source>
        <dbReference type="EMBL" id="MEZ0452023.1"/>
    </source>
</evidence>
<dbReference type="AlphaFoldDB" id="A0A4U9UIM3"/>
<dbReference type="Proteomes" id="UP001566204">
    <property type="component" value="Unassembled WGS sequence"/>
</dbReference>
<evidence type="ECO:0000313" key="2">
    <source>
        <dbReference type="EMBL" id="VTR29191.1"/>
    </source>
</evidence>
<evidence type="ECO:0000313" key="3">
    <source>
        <dbReference type="Proteomes" id="UP000308196"/>
    </source>
</evidence>
<reference evidence="1 4" key="2">
    <citation type="submission" date="2024-06" db="EMBL/GenBank/DDBJ databases">
        <title>Soil Sphingobacterium thalpophilum.</title>
        <authorList>
            <person name="Yang J."/>
            <person name="Li J."/>
        </authorList>
    </citation>
    <scope>NUCLEOTIDE SEQUENCE [LARGE SCALE GENOMIC DNA]</scope>
    <source>
        <strain evidence="1 4">22g91tb</strain>
    </source>
</reference>
<name>A0A4U9UIM3_9SPHI</name>
<dbReference type="Proteomes" id="UP000308196">
    <property type="component" value="Chromosome"/>
</dbReference>
<evidence type="ECO:0000313" key="4">
    <source>
        <dbReference type="Proteomes" id="UP001566204"/>
    </source>
</evidence>
<protein>
    <submittedName>
        <fullName evidence="2">Uncharacterized protein</fullName>
    </submittedName>
</protein>
<gene>
    <name evidence="1" type="ORF">ABTW24_10480</name>
    <name evidence="2" type="ORF">NCTC11429_00369</name>
</gene>
<organism evidence="2 3">
    <name type="scientific">Sphingobacterium thalpophilum</name>
    <dbReference type="NCBI Taxonomy" id="259"/>
    <lineage>
        <taxon>Bacteria</taxon>
        <taxon>Pseudomonadati</taxon>
        <taxon>Bacteroidota</taxon>
        <taxon>Sphingobacteriia</taxon>
        <taxon>Sphingobacteriales</taxon>
        <taxon>Sphingobacteriaceae</taxon>
        <taxon>Sphingobacterium</taxon>
    </lineage>
</organism>
<dbReference type="KEGG" id="stha:NCTC11429_00369"/>
<reference evidence="2 3" key="1">
    <citation type="submission" date="2019-05" db="EMBL/GenBank/DDBJ databases">
        <authorList>
            <consortium name="Pathogen Informatics"/>
        </authorList>
    </citation>
    <scope>NUCLEOTIDE SEQUENCE [LARGE SCALE GENOMIC DNA]</scope>
    <source>
        <strain evidence="2 3">NCTC11429</strain>
    </source>
</reference>